<keyword evidence="1" id="KW-0175">Coiled coil</keyword>
<reference evidence="2 3" key="1">
    <citation type="submission" date="2024-11" db="EMBL/GenBank/DDBJ databases">
        <title>Chromosome-level genome assembly of the freshwater bivalve Anodonta woodiana.</title>
        <authorList>
            <person name="Chen X."/>
        </authorList>
    </citation>
    <scope>NUCLEOTIDE SEQUENCE [LARGE SCALE GENOMIC DNA]</scope>
    <source>
        <strain evidence="2">MN2024</strain>
        <tissue evidence="2">Gills</tissue>
    </source>
</reference>
<keyword evidence="3" id="KW-1185">Reference proteome</keyword>
<dbReference type="PANTHER" id="PTHR31278">
    <property type="entry name" value="CHCHD1"/>
    <property type="match status" value="1"/>
</dbReference>
<gene>
    <name evidence="2" type="ORF">ACJMK2_034104</name>
</gene>
<dbReference type="InterPro" id="IPR009069">
    <property type="entry name" value="Cys_alpha_HP_mot_SF"/>
</dbReference>
<accession>A0ABD3WQH8</accession>
<proteinExistence type="predicted"/>
<name>A0ABD3WQH8_SINWO</name>
<evidence type="ECO:0000313" key="3">
    <source>
        <dbReference type="Proteomes" id="UP001634394"/>
    </source>
</evidence>
<sequence>MPHATELLLAKNFFKKFTNYAPRKYYYKVMIPLEVHDEIENRSEKIPVDPCLDKMSMMLSCFKEHDFDDSKCAKRILEFQNCLKAAKEKAEALQKELESGFTNTSNTGKRKNLPSRLVNKLLHRYPQPKKDWE</sequence>
<dbReference type="PANTHER" id="PTHR31278:SF2">
    <property type="entry name" value="SMALL RIBOSOMAL SUBUNIT PROTEIN MS37"/>
    <property type="match status" value="1"/>
</dbReference>
<protein>
    <recommendedName>
        <fullName evidence="4">CHCH domain-containing protein</fullName>
    </recommendedName>
</protein>
<evidence type="ECO:0000256" key="1">
    <source>
        <dbReference type="SAM" id="Coils"/>
    </source>
</evidence>
<dbReference type="SUPFAM" id="SSF47072">
    <property type="entry name" value="Cysteine alpha-hairpin motif"/>
    <property type="match status" value="1"/>
</dbReference>
<dbReference type="InterPro" id="IPR033620">
    <property type="entry name" value="Ribosomal_mS37_met"/>
</dbReference>
<evidence type="ECO:0008006" key="4">
    <source>
        <dbReference type="Google" id="ProtNLM"/>
    </source>
</evidence>
<organism evidence="2 3">
    <name type="scientific">Sinanodonta woodiana</name>
    <name type="common">Chinese pond mussel</name>
    <name type="synonym">Anodonta woodiana</name>
    <dbReference type="NCBI Taxonomy" id="1069815"/>
    <lineage>
        <taxon>Eukaryota</taxon>
        <taxon>Metazoa</taxon>
        <taxon>Spiralia</taxon>
        <taxon>Lophotrochozoa</taxon>
        <taxon>Mollusca</taxon>
        <taxon>Bivalvia</taxon>
        <taxon>Autobranchia</taxon>
        <taxon>Heteroconchia</taxon>
        <taxon>Palaeoheterodonta</taxon>
        <taxon>Unionida</taxon>
        <taxon>Unionoidea</taxon>
        <taxon>Unionidae</taxon>
        <taxon>Unioninae</taxon>
        <taxon>Sinanodonta</taxon>
    </lineage>
</organism>
<feature type="coiled-coil region" evidence="1">
    <location>
        <begin position="76"/>
        <end position="103"/>
    </location>
</feature>
<dbReference type="AlphaFoldDB" id="A0ABD3WQH8"/>
<evidence type="ECO:0000313" key="2">
    <source>
        <dbReference type="EMBL" id="KAL3876234.1"/>
    </source>
</evidence>
<dbReference type="EMBL" id="JBJQND010000005">
    <property type="protein sequence ID" value="KAL3876234.1"/>
    <property type="molecule type" value="Genomic_DNA"/>
</dbReference>
<comment type="caution">
    <text evidence="2">The sequence shown here is derived from an EMBL/GenBank/DDBJ whole genome shotgun (WGS) entry which is preliminary data.</text>
</comment>
<dbReference type="Proteomes" id="UP001634394">
    <property type="component" value="Unassembled WGS sequence"/>
</dbReference>